<dbReference type="PROSITE" id="PS50937">
    <property type="entry name" value="HTH_MERR_2"/>
    <property type="match status" value="1"/>
</dbReference>
<dbReference type="RefSeq" id="WP_189145087.1">
    <property type="nucleotide sequence ID" value="NZ_BMNK01000032.1"/>
</dbReference>
<dbReference type="EMBL" id="BMNK01000032">
    <property type="protein sequence ID" value="GGP18693.1"/>
    <property type="molecule type" value="Genomic_DNA"/>
</dbReference>
<dbReference type="SMART" id="SM00422">
    <property type="entry name" value="HTH_MERR"/>
    <property type="match status" value="1"/>
</dbReference>
<dbReference type="Pfam" id="PF13411">
    <property type="entry name" value="MerR_1"/>
    <property type="match status" value="1"/>
</dbReference>
<dbReference type="CDD" id="cd00592">
    <property type="entry name" value="HTH_MerR-like"/>
    <property type="match status" value="1"/>
</dbReference>
<keyword evidence="1" id="KW-0238">DNA-binding</keyword>
<evidence type="ECO:0000313" key="4">
    <source>
        <dbReference type="Proteomes" id="UP000660745"/>
    </source>
</evidence>
<dbReference type="GO" id="GO:0003677">
    <property type="term" value="F:DNA binding"/>
    <property type="evidence" value="ECO:0007669"/>
    <property type="project" value="UniProtKB-KW"/>
</dbReference>
<accession>A0A918AHJ2</accession>
<organism evidence="3 4">
    <name type="scientific">Nonomuraea glycinis</name>
    <dbReference type="NCBI Taxonomy" id="2047744"/>
    <lineage>
        <taxon>Bacteria</taxon>
        <taxon>Bacillati</taxon>
        <taxon>Actinomycetota</taxon>
        <taxon>Actinomycetes</taxon>
        <taxon>Streptosporangiales</taxon>
        <taxon>Streptosporangiaceae</taxon>
        <taxon>Nonomuraea</taxon>
    </lineage>
</organism>
<gene>
    <name evidence="3" type="ORF">GCM10012278_91720</name>
</gene>
<dbReference type="Proteomes" id="UP000660745">
    <property type="component" value="Unassembled WGS sequence"/>
</dbReference>
<name>A0A918AHJ2_9ACTN</name>
<evidence type="ECO:0000256" key="1">
    <source>
        <dbReference type="ARBA" id="ARBA00023125"/>
    </source>
</evidence>
<dbReference type="SUPFAM" id="SSF46955">
    <property type="entry name" value="Putative DNA-binding domain"/>
    <property type="match status" value="1"/>
</dbReference>
<sequence length="344" mass="38380">MDDNELYPIGDVARRTGLNVSAIRYYSDTAIVAPTRVTDAGHRLYDIRAIARLELIRTLRELDAGLDDIRRLLDGETSLHDLLTAHLEIVERQERGLRARRAVLRTLVKQGGTADQAALMHKLVSMPDEERERLVDDFWNEVGEGLDVPFGFVERLRTMRPSLPEDPTVTQLEAWIELADLVQGEEFRNTVRSYLQDTYSTSPGRDIAATPIQNFIYGTGTVIMEEIMAACRSGLPTDSSRAQELVIRMADAVAEAVGRQSTAELREQLATGFVMVEQFQREEPEEMPRYDATHGRYVSLVAVINETPPDKGEEFTALSAWMAAALHASVRPGSEPGTPERADG</sequence>
<dbReference type="Gene3D" id="1.10.1660.10">
    <property type="match status" value="1"/>
</dbReference>
<dbReference type="PANTHER" id="PTHR30204:SF93">
    <property type="entry name" value="HTH MERR-TYPE DOMAIN-CONTAINING PROTEIN"/>
    <property type="match status" value="1"/>
</dbReference>
<comment type="caution">
    <text evidence="3">The sequence shown here is derived from an EMBL/GenBank/DDBJ whole genome shotgun (WGS) entry which is preliminary data.</text>
</comment>
<reference evidence="3" key="2">
    <citation type="submission" date="2020-09" db="EMBL/GenBank/DDBJ databases">
        <authorList>
            <person name="Sun Q."/>
            <person name="Zhou Y."/>
        </authorList>
    </citation>
    <scope>NUCLEOTIDE SEQUENCE</scope>
    <source>
        <strain evidence="3">CGMCC 4.7430</strain>
    </source>
</reference>
<evidence type="ECO:0000313" key="3">
    <source>
        <dbReference type="EMBL" id="GGP18693.1"/>
    </source>
</evidence>
<dbReference type="InterPro" id="IPR000551">
    <property type="entry name" value="MerR-type_HTH_dom"/>
</dbReference>
<reference evidence="3" key="1">
    <citation type="journal article" date="2014" name="Int. J. Syst. Evol. Microbiol.">
        <title>Complete genome sequence of Corynebacterium casei LMG S-19264T (=DSM 44701T), isolated from a smear-ripened cheese.</title>
        <authorList>
            <consortium name="US DOE Joint Genome Institute (JGI-PGF)"/>
            <person name="Walter F."/>
            <person name="Albersmeier A."/>
            <person name="Kalinowski J."/>
            <person name="Ruckert C."/>
        </authorList>
    </citation>
    <scope>NUCLEOTIDE SEQUENCE</scope>
    <source>
        <strain evidence="3">CGMCC 4.7430</strain>
    </source>
</reference>
<dbReference type="InterPro" id="IPR047057">
    <property type="entry name" value="MerR_fam"/>
</dbReference>
<protein>
    <submittedName>
        <fullName evidence="3">MerR family transcriptional regulator</fullName>
    </submittedName>
</protein>
<dbReference type="PANTHER" id="PTHR30204">
    <property type="entry name" value="REDOX-CYCLING DRUG-SENSING TRANSCRIPTIONAL ACTIVATOR SOXR"/>
    <property type="match status" value="1"/>
</dbReference>
<evidence type="ECO:0000259" key="2">
    <source>
        <dbReference type="PROSITE" id="PS50937"/>
    </source>
</evidence>
<dbReference type="GO" id="GO:0003700">
    <property type="term" value="F:DNA-binding transcription factor activity"/>
    <property type="evidence" value="ECO:0007669"/>
    <property type="project" value="InterPro"/>
</dbReference>
<feature type="domain" description="HTH merR-type" evidence="2">
    <location>
        <begin position="6"/>
        <end position="75"/>
    </location>
</feature>
<proteinExistence type="predicted"/>
<dbReference type="AlphaFoldDB" id="A0A918AHJ2"/>
<dbReference type="InterPro" id="IPR009061">
    <property type="entry name" value="DNA-bd_dom_put_sf"/>
</dbReference>
<keyword evidence="4" id="KW-1185">Reference proteome</keyword>
<dbReference type="PRINTS" id="PR00040">
    <property type="entry name" value="HTHMERR"/>
</dbReference>